<dbReference type="OrthoDB" id="238413at2"/>
<keyword evidence="4" id="KW-1185">Reference proteome</keyword>
<gene>
    <name evidence="3" type="ORF">SAMN05444354_111171</name>
</gene>
<organism evidence="3 4">
    <name type="scientific">Stigmatella aurantiaca</name>
    <dbReference type="NCBI Taxonomy" id="41"/>
    <lineage>
        <taxon>Bacteria</taxon>
        <taxon>Pseudomonadati</taxon>
        <taxon>Myxococcota</taxon>
        <taxon>Myxococcia</taxon>
        <taxon>Myxococcales</taxon>
        <taxon>Cystobacterineae</taxon>
        <taxon>Archangiaceae</taxon>
        <taxon>Stigmatella</taxon>
    </lineage>
</organism>
<reference evidence="4" key="1">
    <citation type="submission" date="2016-10" db="EMBL/GenBank/DDBJ databases">
        <authorList>
            <person name="Varghese N."/>
            <person name="Submissions S."/>
        </authorList>
    </citation>
    <scope>NUCLEOTIDE SEQUENCE [LARGE SCALE GENOMIC DNA]</scope>
    <source>
        <strain evidence="4">DSM 17044</strain>
    </source>
</reference>
<feature type="compositionally biased region" description="Polar residues" evidence="2">
    <location>
        <begin position="442"/>
        <end position="458"/>
    </location>
</feature>
<evidence type="ECO:0000256" key="1">
    <source>
        <dbReference type="SAM" id="Coils"/>
    </source>
</evidence>
<evidence type="ECO:0000313" key="4">
    <source>
        <dbReference type="Proteomes" id="UP000182719"/>
    </source>
</evidence>
<feature type="coiled-coil region" evidence="1">
    <location>
        <begin position="298"/>
        <end position="325"/>
    </location>
</feature>
<feature type="region of interest" description="Disordered" evidence="2">
    <location>
        <begin position="429"/>
        <end position="458"/>
    </location>
</feature>
<accession>A0A1H7VMM3</accession>
<sequence length="458" mass="50271">MSGPKVVRIVTREEIEAMARRHLQLLEEALEELRRCARRHGALEAGFEASLEQRRSRMTRLFQEEAWIALQKQIPAEIVFLASERDRIRAQAVAAAEAARTRRERMGGAARTLLAEFAEAGRSPPASLQEVAERAHSADEATLGRMQRALNEAFQQLVPPPQPGASASQRELAARLNAGEVGQRFDEWLAAQPQPTPNASSARLQKLLAEIEALENAEVARPFLERAAAISRETQEGRRALLTDSLMLEVSAHVRARQARETTASSLREVRCGLSALSTPSALALGARISETLDGSHQEDLEGLLREARSTLEVEQRELAAAARRRAVLEGLTALGYEVRESMAVAWPKEGRIVVRKPGATDYGVELGAPADATRVQIRLVGSDRPSAPRTTDRDRDMETAWCSEFQQLRKVIAEDGTDVEVERALAAGAQPVKTVPMASPESEQTATSTRIGQRTVR</sequence>
<evidence type="ECO:0000313" key="3">
    <source>
        <dbReference type="EMBL" id="SEM10294.1"/>
    </source>
</evidence>
<name>A0A1H7VMM3_STIAU</name>
<dbReference type="Proteomes" id="UP000182719">
    <property type="component" value="Unassembled WGS sequence"/>
</dbReference>
<protein>
    <submittedName>
        <fullName evidence="3">Uncharacterized protein</fullName>
    </submittedName>
</protein>
<dbReference type="RefSeq" id="WP_075008426.1">
    <property type="nucleotide sequence ID" value="NZ_FOAP01000011.1"/>
</dbReference>
<keyword evidence="1" id="KW-0175">Coiled coil</keyword>
<proteinExistence type="predicted"/>
<dbReference type="AlphaFoldDB" id="A0A1H7VMM3"/>
<evidence type="ECO:0000256" key="2">
    <source>
        <dbReference type="SAM" id="MobiDB-lite"/>
    </source>
</evidence>
<dbReference type="EMBL" id="FOAP01000011">
    <property type="protein sequence ID" value="SEM10294.1"/>
    <property type="molecule type" value="Genomic_DNA"/>
</dbReference>
<feature type="coiled-coil region" evidence="1">
    <location>
        <begin position="12"/>
        <end position="39"/>
    </location>
</feature>